<comment type="caution">
    <text evidence="5">The sequence shown here is derived from an EMBL/GenBank/DDBJ whole genome shotgun (WGS) entry which is preliminary data.</text>
</comment>
<reference evidence="5 6" key="1">
    <citation type="submission" date="2019-03" db="EMBL/GenBank/DDBJ databases">
        <title>Genomics of glacier-inhabiting Cryobacterium strains.</title>
        <authorList>
            <person name="Liu Q."/>
            <person name="Xin Y.-H."/>
        </authorList>
    </citation>
    <scope>NUCLEOTIDE SEQUENCE [LARGE SCALE GENOMIC DNA]</scope>
    <source>
        <strain evidence="5 6">Sr59</strain>
    </source>
</reference>
<gene>
    <name evidence="5" type="ORF">E3T61_06365</name>
</gene>
<evidence type="ECO:0000313" key="6">
    <source>
        <dbReference type="Proteomes" id="UP000298468"/>
    </source>
</evidence>
<name>A0A4R9BZ71_9MICO</name>
<dbReference type="PROSITE" id="PS51257">
    <property type="entry name" value="PROKAR_LIPOPROTEIN"/>
    <property type="match status" value="1"/>
</dbReference>
<dbReference type="Gene3D" id="3.40.50.1820">
    <property type="entry name" value="alpha/beta hydrolase"/>
    <property type="match status" value="1"/>
</dbReference>
<dbReference type="Pfam" id="PF00561">
    <property type="entry name" value="Abhydrolase_1"/>
    <property type="match status" value="1"/>
</dbReference>
<dbReference type="InterPro" id="IPR000073">
    <property type="entry name" value="AB_hydrolase_1"/>
</dbReference>
<dbReference type="EMBL" id="SOHM01000011">
    <property type="protein sequence ID" value="TFD92722.1"/>
    <property type="molecule type" value="Genomic_DNA"/>
</dbReference>
<dbReference type="Proteomes" id="UP000298468">
    <property type="component" value="Unassembled WGS sequence"/>
</dbReference>
<protein>
    <submittedName>
        <fullName evidence="5">Alpha/beta fold hydrolase</fullName>
    </submittedName>
</protein>
<accession>A0A4R9BZ71</accession>
<keyword evidence="6" id="KW-1185">Reference proteome</keyword>
<keyword evidence="3 5" id="KW-0378">Hydrolase</keyword>
<dbReference type="GO" id="GO:0016787">
    <property type="term" value="F:hydrolase activity"/>
    <property type="evidence" value="ECO:0007669"/>
    <property type="project" value="UniProtKB-KW"/>
</dbReference>
<evidence type="ECO:0000313" key="5">
    <source>
        <dbReference type="EMBL" id="TFD92722.1"/>
    </source>
</evidence>
<evidence type="ECO:0000259" key="4">
    <source>
        <dbReference type="Pfam" id="PF00561"/>
    </source>
</evidence>
<dbReference type="AlphaFoldDB" id="A0A4R9BZ71"/>
<dbReference type="OrthoDB" id="4447445at2"/>
<dbReference type="InterPro" id="IPR051601">
    <property type="entry name" value="Serine_prot/Carboxylest_S33"/>
</dbReference>
<organism evidence="5 6">
    <name type="scientific">Cryobacterium lactosi</name>
    <dbReference type="NCBI Taxonomy" id="1259202"/>
    <lineage>
        <taxon>Bacteria</taxon>
        <taxon>Bacillati</taxon>
        <taxon>Actinomycetota</taxon>
        <taxon>Actinomycetes</taxon>
        <taxon>Micrococcales</taxon>
        <taxon>Microbacteriaceae</taxon>
        <taxon>Cryobacterium</taxon>
    </lineage>
</organism>
<dbReference type="PANTHER" id="PTHR43248">
    <property type="entry name" value="2-SUCCINYL-6-HYDROXY-2,4-CYCLOHEXADIENE-1-CARBOXYLATE SYNTHASE"/>
    <property type="match status" value="1"/>
</dbReference>
<dbReference type="SUPFAM" id="SSF53474">
    <property type="entry name" value="alpha/beta-Hydrolases"/>
    <property type="match status" value="1"/>
</dbReference>
<keyword evidence="2" id="KW-0732">Signal</keyword>
<evidence type="ECO:0000256" key="3">
    <source>
        <dbReference type="ARBA" id="ARBA00022801"/>
    </source>
</evidence>
<sequence>MRTRVKHDERSPWTKPGLAVVAVVSLLLIAGCTNATPDEGGSANAVGLDQYLEQSLEFGACDPTIVGSQPPVPEIIEAAEKAECATLTVPIDYENLDGETLDIAVTRNAATGEDPIGSVVLNPGGPGVQATTFAPLVAALWTGGPIAENFDLVGFDPRGVGLTDPAVDCYTDQERDADVPLSALGEWTDESARAIVEKCATGSGGEEMLARLGTRDVARDLDVLRSALGDDKLTYAGASYGTRLGSVYAEMFPQNVRALVLDGAVDPRKDTGDRRIQLSEGLQASFQRFADFCAKQTPCPLGTDPAQATTAAQQLLRPLLDEPLVAADGREVTFLAAAEGIISGLYAEASWTAIIAGLSELQAGRPEALLALRDGYYGRSDSG</sequence>
<comment type="similarity">
    <text evidence="1">Belongs to the peptidase S33 family.</text>
</comment>
<proteinExistence type="inferred from homology"/>
<dbReference type="RefSeq" id="WP_134640056.1">
    <property type="nucleotide sequence ID" value="NZ_SOHM01000011.1"/>
</dbReference>
<dbReference type="PANTHER" id="PTHR43248:SF29">
    <property type="entry name" value="TRIPEPTIDYL AMINOPEPTIDASE"/>
    <property type="match status" value="1"/>
</dbReference>
<evidence type="ECO:0000256" key="2">
    <source>
        <dbReference type="ARBA" id="ARBA00022729"/>
    </source>
</evidence>
<feature type="domain" description="AB hydrolase-1" evidence="4">
    <location>
        <begin position="119"/>
        <end position="323"/>
    </location>
</feature>
<evidence type="ECO:0000256" key="1">
    <source>
        <dbReference type="ARBA" id="ARBA00010088"/>
    </source>
</evidence>
<dbReference type="InterPro" id="IPR029058">
    <property type="entry name" value="AB_hydrolase_fold"/>
</dbReference>